<dbReference type="PANTHER" id="PTHR11527">
    <property type="entry name" value="HEAT-SHOCK PROTEIN 20 FAMILY MEMBER"/>
    <property type="match status" value="1"/>
</dbReference>
<dbReference type="InterPro" id="IPR031107">
    <property type="entry name" value="Small_HSP"/>
</dbReference>
<evidence type="ECO:0000259" key="3">
    <source>
        <dbReference type="PROSITE" id="PS01031"/>
    </source>
</evidence>
<dbReference type="EMBL" id="QWKX01000034">
    <property type="protein sequence ID" value="RIH76927.1"/>
    <property type="molecule type" value="Genomic_DNA"/>
</dbReference>
<evidence type="ECO:0000256" key="2">
    <source>
        <dbReference type="RuleBase" id="RU003616"/>
    </source>
</evidence>
<keyword evidence="4" id="KW-0346">Stress response</keyword>
<comment type="caution">
    <text evidence="4">The sequence shown here is derived from an EMBL/GenBank/DDBJ whole genome shotgun (WGS) entry which is preliminary data.</text>
</comment>
<protein>
    <submittedName>
        <fullName evidence="4">Small heat shock protein IbpB</fullName>
    </submittedName>
</protein>
<name>A0A399DXR4_9DEIN</name>
<dbReference type="Gene3D" id="2.60.40.790">
    <property type="match status" value="1"/>
</dbReference>
<reference evidence="4 5" key="1">
    <citation type="submission" date="2018-08" db="EMBL/GenBank/DDBJ databases">
        <title>Meiothermus cateniformans JCM 15151 genome sequencing project.</title>
        <authorList>
            <person name="Da Costa M.S."/>
            <person name="Albuquerque L."/>
            <person name="Raposo P."/>
            <person name="Froufe H.J.C."/>
            <person name="Barroso C.S."/>
            <person name="Egas C."/>
        </authorList>
    </citation>
    <scope>NUCLEOTIDE SEQUENCE [LARGE SCALE GENOMIC DNA]</scope>
    <source>
        <strain evidence="4 5">JCM 15151</strain>
    </source>
</reference>
<dbReference type="InterPro" id="IPR002068">
    <property type="entry name" value="A-crystallin/Hsp20_dom"/>
</dbReference>
<dbReference type="InterPro" id="IPR008978">
    <property type="entry name" value="HSP20-like_chaperone"/>
</dbReference>
<evidence type="ECO:0000313" key="4">
    <source>
        <dbReference type="EMBL" id="RIH76927.1"/>
    </source>
</evidence>
<dbReference type="OrthoDB" id="9811615at2"/>
<gene>
    <name evidence="4" type="primary">ibpB</name>
    <name evidence="4" type="ORF">Mcate_01565</name>
</gene>
<comment type="similarity">
    <text evidence="1 2">Belongs to the small heat shock protein (HSP20) family.</text>
</comment>
<dbReference type="AlphaFoldDB" id="A0A399DXR4"/>
<dbReference type="Pfam" id="PF00011">
    <property type="entry name" value="HSP20"/>
    <property type="match status" value="1"/>
</dbReference>
<dbReference type="PROSITE" id="PS01031">
    <property type="entry name" value="SHSP"/>
    <property type="match status" value="1"/>
</dbReference>
<feature type="domain" description="SHSP" evidence="3">
    <location>
        <begin position="43"/>
        <end position="155"/>
    </location>
</feature>
<evidence type="ECO:0000256" key="1">
    <source>
        <dbReference type="PROSITE-ProRule" id="PRU00285"/>
    </source>
</evidence>
<dbReference type="Proteomes" id="UP000266089">
    <property type="component" value="Unassembled WGS sequence"/>
</dbReference>
<dbReference type="RefSeq" id="WP_051349846.1">
    <property type="nucleotide sequence ID" value="NZ_JBHSXZ010000043.1"/>
</dbReference>
<sequence length="155" mass="17443">MLDIVRNIPVQTMPLRSWNLSSVNDFFQEFDRLWNEVTTSLGSPVSVSAYPYDLYETGDSLVLEMAVPGLRKDDLEVRLEGNRLTIRGTYPEAQGSDERRYWSRGLPRGSFVQSLTLPASVEVDKIQATITDGLLRLTLPKVEQARVRKIAISAA</sequence>
<accession>A0A399DXR4</accession>
<evidence type="ECO:0000313" key="5">
    <source>
        <dbReference type="Proteomes" id="UP000266089"/>
    </source>
</evidence>
<proteinExistence type="inferred from homology"/>
<dbReference type="CDD" id="cd06464">
    <property type="entry name" value="ACD_sHsps-like"/>
    <property type="match status" value="1"/>
</dbReference>
<organism evidence="4 5">
    <name type="scientific">Meiothermus taiwanensis</name>
    <dbReference type="NCBI Taxonomy" id="172827"/>
    <lineage>
        <taxon>Bacteria</taxon>
        <taxon>Thermotogati</taxon>
        <taxon>Deinococcota</taxon>
        <taxon>Deinococci</taxon>
        <taxon>Thermales</taxon>
        <taxon>Thermaceae</taxon>
        <taxon>Meiothermus</taxon>
    </lineage>
</organism>
<dbReference type="SUPFAM" id="SSF49764">
    <property type="entry name" value="HSP20-like chaperones"/>
    <property type="match status" value="1"/>
</dbReference>